<sequence length="247" mass="27947">MTLSPSIYQALVFELCPGVTKHISSAWRRFNQQSEAARMRFVAYFLPLLISLSVAFSLLAMRPVAAQWQHLFNLTHSDFNGSSIRGSHFGRGLEARDERGNDFRFDDFKGKLSLVYFGFTHCPDVCPNTLVQIQQALNLLAPTEAEAVQFYFVTVDPARDTPQRLREYLSHFDPSFKALIAEPQQLQQIAKSFNVFYHQVPGPAGFYTMEHSAYVFVLDKAAESVLLFSEGTPPDKMAADLKKLLLE</sequence>
<evidence type="ECO:0000313" key="6">
    <source>
        <dbReference type="Proteomes" id="UP000029629"/>
    </source>
</evidence>
<evidence type="ECO:0000313" key="5">
    <source>
        <dbReference type="EMBL" id="KGF30557.1"/>
    </source>
</evidence>
<evidence type="ECO:0000256" key="1">
    <source>
        <dbReference type="ARBA" id="ARBA00010996"/>
    </source>
</evidence>
<keyword evidence="4" id="KW-0472">Membrane</keyword>
<organism evidence="5 6">
    <name type="scientific">Oligella urethralis DNF00040</name>
    <dbReference type="NCBI Taxonomy" id="1401065"/>
    <lineage>
        <taxon>Bacteria</taxon>
        <taxon>Pseudomonadati</taxon>
        <taxon>Pseudomonadota</taxon>
        <taxon>Betaproteobacteria</taxon>
        <taxon>Burkholderiales</taxon>
        <taxon>Alcaligenaceae</taxon>
        <taxon>Oligella</taxon>
    </lineage>
</organism>
<reference evidence="5 6" key="1">
    <citation type="submission" date="2014-07" db="EMBL/GenBank/DDBJ databases">
        <authorList>
            <person name="McCorrison J."/>
            <person name="Sanka R."/>
            <person name="Torralba M."/>
            <person name="Gillis M."/>
            <person name="Haft D.H."/>
            <person name="Methe B."/>
            <person name="Sutton G."/>
            <person name="Nelson K.E."/>
        </authorList>
    </citation>
    <scope>NUCLEOTIDE SEQUENCE [LARGE SCALE GENOMIC DNA]</scope>
    <source>
        <strain evidence="5 6">DNF00040</strain>
    </source>
</reference>
<proteinExistence type="inferred from homology"/>
<name>A0A096AIM7_9BURK</name>
<keyword evidence="4" id="KW-0812">Transmembrane</keyword>
<protein>
    <recommendedName>
        <fullName evidence="7">Thioredoxin domain-containing protein</fullName>
    </recommendedName>
</protein>
<dbReference type="PANTHER" id="PTHR12151:SF25">
    <property type="entry name" value="LINALOOL DEHYDRATASE_ISOMERASE DOMAIN-CONTAINING PROTEIN"/>
    <property type="match status" value="1"/>
</dbReference>
<evidence type="ECO:0008006" key="7">
    <source>
        <dbReference type="Google" id="ProtNLM"/>
    </source>
</evidence>
<feature type="binding site" evidence="2">
    <location>
        <position position="126"/>
    </location>
    <ligand>
        <name>Cu cation</name>
        <dbReference type="ChEBI" id="CHEBI:23378"/>
    </ligand>
</feature>
<feature type="disulfide bond" description="Redox-active" evidence="3">
    <location>
        <begin position="122"/>
        <end position="126"/>
    </location>
</feature>
<dbReference type="InterPro" id="IPR036249">
    <property type="entry name" value="Thioredoxin-like_sf"/>
</dbReference>
<keyword evidence="4" id="KW-1133">Transmembrane helix</keyword>
<evidence type="ECO:0000256" key="4">
    <source>
        <dbReference type="SAM" id="Phobius"/>
    </source>
</evidence>
<dbReference type="Gene3D" id="3.40.30.10">
    <property type="entry name" value="Glutaredoxin"/>
    <property type="match status" value="1"/>
</dbReference>
<keyword evidence="2" id="KW-0479">Metal-binding</keyword>
<dbReference type="eggNOG" id="COG1999">
    <property type="taxonomic scope" value="Bacteria"/>
</dbReference>
<dbReference type="Proteomes" id="UP000029629">
    <property type="component" value="Unassembled WGS sequence"/>
</dbReference>
<dbReference type="GO" id="GO:0046872">
    <property type="term" value="F:metal ion binding"/>
    <property type="evidence" value="ECO:0007669"/>
    <property type="project" value="UniProtKB-KW"/>
</dbReference>
<evidence type="ECO:0000256" key="2">
    <source>
        <dbReference type="PIRSR" id="PIRSR603782-1"/>
    </source>
</evidence>
<feature type="transmembrane region" description="Helical" evidence="4">
    <location>
        <begin position="41"/>
        <end position="61"/>
    </location>
</feature>
<dbReference type="EMBL" id="JRNI01000023">
    <property type="protein sequence ID" value="KGF30557.1"/>
    <property type="molecule type" value="Genomic_DNA"/>
</dbReference>
<dbReference type="SUPFAM" id="SSF52833">
    <property type="entry name" value="Thioredoxin-like"/>
    <property type="match status" value="1"/>
</dbReference>
<keyword evidence="2" id="KW-0186">Copper</keyword>
<dbReference type="Pfam" id="PF02630">
    <property type="entry name" value="SCO1-SenC"/>
    <property type="match status" value="1"/>
</dbReference>
<keyword evidence="3" id="KW-1015">Disulfide bond</keyword>
<keyword evidence="6" id="KW-1185">Reference proteome</keyword>
<dbReference type="InterPro" id="IPR003782">
    <property type="entry name" value="SCO1/SenC"/>
</dbReference>
<dbReference type="OrthoDB" id="9790194at2"/>
<comment type="similarity">
    <text evidence="1">Belongs to the SCO1/2 family.</text>
</comment>
<gene>
    <name evidence="5" type="ORF">HMPREF2130_06230</name>
</gene>
<comment type="caution">
    <text evidence="5">The sequence shown here is derived from an EMBL/GenBank/DDBJ whole genome shotgun (WGS) entry which is preliminary data.</text>
</comment>
<evidence type="ECO:0000256" key="3">
    <source>
        <dbReference type="PIRSR" id="PIRSR603782-2"/>
    </source>
</evidence>
<dbReference type="AlphaFoldDB" id="A0A096AIM7"/>
<dbReference type="CDD" id="cd02968">
    <property type="entry name" value="SCO"/>
    <property type="match status" value="1"/>
</dbReference>
<feature type="binding site" evidence="2">
    <location>
        <position position="122"/>
    </location>
    <ligand>
        <name>Cu cation</name>
        <dbReference type="ChEBI" id="CHEBI:23378"/>
    </ligand>
</feature>
<dbReference type="RefSeq" id="WP_036559155.1">
    <property type="nucleotide sequence ID" value="NZ_JRNI01000023.1"/>
</dbReference>
<dbReference type="PANTHER" id="PTHR12151">
    <property type="entry name" value="ELECTRON TRANSPORT PROTIN SCO1/SENC FAMILY MEMBER"/>
    <property type="match status" value="1"/>
</dbReference>
<feature type="binding site" evidence="2">
    <location>
        <position position="211"/>
    </location>
    <ligand>
        <name>Cu cation</name>
        <dbReference type="ChEBI" id="CHEBI:23378"/>
    </ligand>
</feature>
<accession>A0A096AIM7</accession>